<evidence type="ECO:0000259" key="3">
    <source>
        <dbReference type="Pfam" id="PF07596"/>
    </source>
</evidence>
<gene>
    <name evidence="4" type="ORF">Poly59_23790</name>
</gene>
<dbReference type="PANTHER" id="PTHR30093">
    <property type="entry name" value="GENERAL SECRETION PATHWAY PROTEIN G"/>
    <property type="match status" value="1"/>
</dbReference>
<dbReference type="Proteomes" id="UP000317977">
    <property type="component" value="Unassembled WGS sequence"/>
</dbReference>
<comment type="caution">
    <text evidence="4">The sequence shown here is derived from an EMBL/GenBank/DDBJ whole genome shotgun (WGS) entry which is preliminary data.</text>
</comment>
<evidence type="ECO:0000256" key="2">
    <source>
        <dbReference type="SAM" id="SignalP"/>
    </source>
</evidence>
<accession>A0A5C6F4F3</accession>
<dbReference type="InterPro" id="IPR011453">
    <property type="entry name" value="DUF1559"/>
</dbReference>
<dbReference type="PANTHER" id="PTHR30093:SF2">
    <property type="entry name" value="TYPE II SECRETION SYSTEM PROTEIN H"/>
    <property type="match status" value="1"/>
</dbReference>
<keyword evidence="5" id="KW-1185">Reference proteome</keyword>
<dbReference type="InterPro" id="IPR012902">
    <property type="entry name" value="N_methyl_site"/>
</dbReference>
<evidence type="ECO:0000256" key="1">
    <source>
        <dbReference type="SAM" id="Phobius"/>
    </source>
</evidence>
<dbReference type="AlphaFoldDB" id="A0A5C6F4F3"/>
<dbReference type="Pfam" id="PF07963">
    <property type="entry name" value="N_methyl"/>
    <property type="match status" value="1"/>
</dbReference>
<protein>
    <recommendedName>
        <fullName evidence="3">DUF1559 domain-containing protein</fullName>
    </recommendedName>
</protein>
<dbReference type="SUPFAM" id="SSF54523">
    <property type="entry name" value="Pili subunits"/>
    <property type="match status" value="1"/>
</dbReference>
<dbReference type="EMBL" id="SJPX01000002">
    <property type="protein sequence ID" value="TWU56075.1"/>
    <property type="molecule type" value="Genomic_DNA"/>
</dbReference>
<dbReference type="NCBIfam" id="TIGR02532">
    <property type="entry name" value="IV_pilin_GFxxxE"/>
    <property type="match status" value="1"/>
</dbReference>
<keyword evidence="1" id="KW-0812">Transmembrane</keyword>
<feature type="chain" id="PRO_5023131940" description="DUF1559 domain-containing protein" evidence="2">
    <location>
        <begin position="24"/>
        <end position="525"/>
    </location>
</feature>
<reference evidence="4 5" key="1">
    <citation type="submission" date="2019-02" db="EMBL/GenBank/DDBJ databases">
        <title>Deep-cultivation of Planctomycetes and their phenomic and genomic characterization uncovers novel biology.</title>
        <authorList>
            <person name="Wiegand S."/>
            <person name="Jogler M."/>
            <person name="Boedeker C."/>
            <person name="Pinto D."/>
            <person name="Vollmers J."/>
            <person name="Rivas-Marin E."/>
            <person name="Kohn T."/>
            <person name="Peeters S.H."/>
            <person name="Heuer A."/>
            <person name="Rast P."/>
            <person name="Oberbeckmann S."/>
            <person name="Bunk B."/>
            <person name="Jeske O."/>
            <person name="Meyerdierks A."/>
            <person name="Storesund J.E."/>
            <person name="Kallscheuer N."/>
            <person name="Luecker S."/>
            <person name="Lage O.M."/>
            <person name="Pohl T."/>
            <person name="Merkel B.J."/>
            <person name="Hornburger P."/>
            <person name="Mueller R.-W."/>
            <person name="Bruemmer F."/>
            <person name="Labrenz M."/>
            <person name="Spormann A.M."/>
            <person name="Op Den Camp H."/>
            <person name="Overmann J."/>
            <person name="Amann R."/>
            <person name="Jetten M.S.M."/>
            <person name="Mascher T."/>
            <person name="Medema M.H."/>
            <person name="Devos D.P."/>
            <person name="Kaster A.-K."/>
            <person name="Ovreas L."/>
            <person name="Rohde M."/>
            <person name="Galperin M.Y."/>
            <person name="Jogler C."/>
        </authorList>
    </citation>
    <scope>NUCLEOTIDE SEQUENCE [LARGE SCALE GENOMIC DNA]</scope>
    <source>
        <strain evidence="4 5">Poly59</strain>
    </source>
</reference>
<evidence type="ECO:0000313" key="4">
    <source>
        <dbReference type="EMBL" id="TWU56075.1"/>
    </source>
</evidence>
<dbReference type="RefSeq" id="WP_146534139.1">
    <property type="nucleotide sequence ID" value="NZ_SJPX01000002.1"/>
</dbReference>
<dbReference type="OrthoDB" id="273879at2"/>
<sequence precursor="true">MMRWLCLFLSFTLLVAVYTRVPATEPPLRQRSNIDFKNSNLYGNSGARCLYMALAAKSKSPPTFAEFLASDENYTKQTMSLASLSDSASKHGLENRLISFDTGANLPTCEYLIARLQSEDHLVILSQNNRGLWFYNDPPLRPELLSPRHRERLSGDALAIGLEPPTISRRSLGSIVGTLTLLGLAFWWRKRRRLTSEVFAQHHGSPNSLGSGFDSTQSRKRDAFTLIELFVCLAIIAILVALLTVSLGTAREAARRTQCLNNLRQLGMGLKQFVDRTSGVLPKQRHIGSRNDGPWYQMADVLQIQSIADSLRIDAGERLSLSNSNVPLLSCPSDGVEGCNYRTCGSSGYSLYGRQRPFPTPTDSGNGVIPMIDGDHYLSKVRDGLSHTVFTSERLIGGLGRKRAESACNTGILPQDYSDSPPHDALIEVLAANWNVFEMAPSPGKFWYLTGLGQTAYNHAASPNSLYSGTFSGSLLETAAMGIVSPTSNHPGGVCICRLDGSVDFISDQVDQDVWVALASIDQQD</sequence>
<dbReference type="InterPro" id="IPR045584">
    <property type="entry name" value="Pilin-like"/>
</dbReference>
<keyword evidence="2" id="KW-0732">Signal</keyword>
<organism evidence="4 5">
    <name type="scientific">Rubripirellula reticaptiva</name>
    <dbReference type="NCBI Taxonomy" id="2528013"/>
    <lineage>
        <taxon>Bacteria</taxon>
        <taxon>Pseudomonadati</taxon>
        <taxon>Planctomycetota</taxon>
        <taxon>Planctomycetia</taxon>
        <taxon>Pirellulales</taxon>
        <taxon>Pirellulaceae</taxon>
        <taxon>Rubripirellula</taxon>
    </lineage>
</organism>
<feature type="domain" description="DUF1559" evidence="3">
    <location>
        <begin position="249"/>
        <end position="512"/>
    </location>
</feature>
<feature type="transmembrane region" description="Helical" evidence="1">
    <location>
        <begin position="226"/>
        <end position="248"/>
    </location>
</feature>
<dbReference type="Gene3D" id="3.30.700.10">
    <property type="entry name" value="Glycoprotein, Type 4 Pilin"/>
    <property type="match status" value="1"/>
</dbReference>
<feature type="signal peptide" evidence="2">
    <location>
        <begin position="1"/>
        <end position="23"/>
    </location>
</feature>
<feature type="transmembrane region" description="Helical" evidence="1">
    <location>
        <begin position="171"/>
        <end position="188"/>
    </location>
</feature>
<keyword evidence="1" id="KW-0472">Membrane</keyword>
<keyword evidence="1" id="KW-1133">Transmembrane helix</keyword>
<evidence type="ECO:0000313" key="5">
    <source>
        <dbReference type="Proteomes" id="UP000317977"/>
    </source>
</evidence>
<dbReference type="Pfam" id="PF07596">
    <property type="entry name" value="SBP_bac_10"/>
    <property type="match status" value="1"/>
</dbReference>
<proteinExistence type="predicted"/>
<name>A0A5C6F4F3_9BACT</name>